<dbReference type="PANTHER" id="PTHR34861">
    <property type="match status" value="1"/>
</dbReference>
<dbReference type="GO" id="GO:0004061">
    <property type="term" value="F:arylformamidase activity"/>
    <property type="evidence" value="ECO:0007669"/>
    <property type="project" value="InterPro"/>
</dbReference>
<evidence type="ECO:0008006" key="3">
    <source>
        <dbReference type="Google" id="ProtNLM"/>
    </source>
</evidence>
<dbReference type="PATRIC" id="fig|1391654.3.peg.5542"/>
<organism evidence="1 2">
    <name type="scientific">Labilithrix luteola</name>
    <dbReference type="NCBI Taxonomy" id="1391654"/>
    <lineage>
        <taxon>Bacteria</taxon>
        <taxon>Pseudomonadati</taxon>
        <taxon>Myxococcota</taxon>
        <taxon>Polyangia</taxon>
        <taxon>Polyangiales</taxon>
        <taxon>Labilitrichaceae</taxon>
        <taxon>Labilithrix</taxon>
    </lineage>
</organism>
<dbReference type="Proteomes" id="UP000064967">
    <property type="component" value="Chromosome"/>
</dbReference>
<name>A0A0K1PZ57_9BACT</name>
<sequence>MGSLGKDDELGGLNFLDAEEVARGLASIRSHKTFALSVVIGSPKGDPVWPGRSGAVKLMTQDKGSYMSGKLQPLAGGLEYADDYVTMFLQGSTQFDGLGHTWYDDKLYNGFDAHTTLAGLEKASVLPLAEHTASGHAVLLDIARYRGKERLQKGELITLRDLLDCAAKQGTKIQKHDILLIRTGWLSTFYEEGPAKFYDPPFIEPGLVYSRELVEWFHDTEIPLLGTDTIANEVTVDPNNGIVLPLHSALMRNLGVVFNEILMLEDLAKDCAKDGRYDFFYTAAPLKIFRGTGAPVNPIVIK</sequence>
<dbReference type="InterPro" id="IPR037175">
    <property type="entry name" value="KFase_sf"/>
</dbReference>
<dbReference type="STRING" id="1391654.AKJ09_05467"/>
<reference evidence="1 2" key="1">
    <citation type="submission" date="2015-08" db="EMBL/GenBank/DDBJ databases">
        <authorList>
            <person name="Babu N.S."/>
            <person name="Beckwith C.J."/>
            <person name="Beseler K.G."/>
            <person name="Brison A."/>
            <person name="Carone J.V."/>
            <person name="Caskin T.P."/>
            <person name="Diamond M."/>
            <person name="Durham M.E."/>
            <person name="Foxe J.M."/>
            <person name="Go M."/>
            <person name="Henderson B.A."/>
            <person name="Jones I.B."/>
            <person name="McGettigan J.A."/>
            <person name="Micheletti S.J."/>
            <person name="Nasrallah M.E."/>
            <person name="Ortiz D."/>
            <person name="Piller C.R."/>
            <person name="Privatt S.R."/>
            <person name="Schneider S.L."/>
            <person name="Sharp S."/>
            <person name="Smith T.C."/>
            <person name="Stanton J.D."/>
            <person name="Ullery H.E."/>
            <person name="Wilson R.J."/>
            <person name="Serrano M.G."/>
            <person name="Buck G."/>
            <person name="Lee V."/>
            <person name="Wang Y."/>
            <person name="Carvalho R."/>
            <person name="Voegtly L."/>
            <person name="Shi R."/>
            <person name="Duckworth R."/>
            <person name="Johnson A."/>
            <person name="Loviza R."/>
            <person name="Walstead R."/>
            <person name="Shah Z."/>
            <person name="Kiflezghi M."/>
            <person name="Wade K."/>
            <person name="Ball S.L."/>
            <person name="Bradley K.W."/>
            <person name="Asai D.J."/>
            <person name="Bowman C.A."/>
            <person name="Russell D.A."/>
            <person name="Pope W.H."/>
            <person name="Jacobs-Sera D."/>
            <person name="Hendrix R.W."/>
            <person name="Hatfull G.F."/>
        </authorList>
    </citation>
    <scope>NUCLEOTIDE SEQUENCE [LARGE SCALE GENOMIC DNA]</scope>
    <source>
        <strain evidence="1 2">DSM 27648</strain>
    </source>
</reference>
<evidence type="ECO:0000313" key="1">
    <source>
        <dbReference type="EMBL" id="AKU98803.1"/>
    </source>
</evidence>
<dbReference type="Pfam" id="PF04199">
    <property type="entry name" value="Cyclase"/>
    <property type="match status" value="1"/>
</dbReference>
<gene>
    <name evidence="1" type="ORF">AKJ09_05467</name>
</gene>
<protein>
    <recommendedName>
        <fullName evidence="3">Metal-dependent hydrolase</fullName>
    </recommendedName>
</protein>
<accession>A0A0K1PZ57</accession>
<dbReference type="EMBL" id="CP012333">
    <property type="protein sequence ID" value="AKU98803.1"/>
    <property type="molecule type" value="Genomic_DNA"/>
</dbReference>
<dbReference type="Gene3D" id="3.50.30.50">
    <property type="entry name" value="Putative cyclase"/>
    <property type="match status" value="1"/>
</dbReference>
<dbReference type="InterPro" id="IPR007325">
    <property type="entry name" value="KFase/CYL"/>
</dbReference>
<dbReference type="GO" id="GO:0019441">
    <property type="term" value="P:L-tryptophan catabolic process to kynurenine"/>
    <property type="evidence" value="ECO:0007669"/>
    <property type="project" value="InterPro"/>
</dbReference>
<dbReference type="AlphaFoldDB" id="A0A0K1PZ57"/>
<dbReference type="KEGG" id="llu:AKJ09_05467"/>
<keyword evidence="2" id="KW-1185">Reference proteome</keyword>
<dbReference type="SUPFAM" id="SSF102198">
    <property type="entry name" value="Putative cyclase"/>
    <property type="match status" value="1"/>
</dbReference>
<proteinExistence type="predicted"/>
<evidence type="ECO:0000313" key="2">
    <source>
        <dbReference type="Proteomes" id="UP000064967"/>
    </source>
</evidence>
<dbReference type="PANTHER" id="PTHR34861:SF10">
    <property type="entry name" value="CYCLASE"/>
    <property type="match status" value="1"/>
</dbReference>